<name>A0A941E9X2_9ACTN</name>
<keyword evidence="4" id="KW-1185">Reference proteome</keyword>
<dbReference type="InterPro" id="IPR049492">
    <property type="entry name" value="BD-FAE-like_dom"/>
</dbReference>
<evidence type="ECO:0000313" key="4">
    <source>
        <dbReference type="Proteomes" id="UP000676325"/>
    </source>
</evidence>
<protein>
    <submittedName>
        <fullName evidence="3">Alpha/beta hydrolase</fullName>
    </submittedName>
</protein>
<evidence type="ECO:0000256" key="1">
    <source>
        <dbReference type="ARBA" id="ARBA00022801"/>
    </source>
</evidence>
<reference evidence="3" key="1">
    <citation type="submission" date="2021-04" db="EMBL/GenBank/DDBJ databases">
        <title>Genome based classification of Actinospica acidithermotolerans sp. nov., an actinobacterium isolated from an Indonesian hot spring.</title>
        <authorList>
            <person name="Kusuma A.B."/>
            <person name="Putra K.E."/>
            <person name="Nafisah S."/>
            <person name="Loh J."/>
            <person name="Nouioui I."/>
            <person name="Goodfellow M."/>
        </authorList>
    </citation>
    <scope>NUCLEOTIDE SEQUENCE</scope>
    <source>
        <strain evidence="3">MGRD01-02</strain>
    </source>
</reference>
<dbReference type="AlphaFoldDB" id="A0A941E9X2"/>
<evidence type="ECO:0000259" key="2">
    <source>
        <dbReference type="Pfam" id="PF20434"/>
    </source>
</evidence>
<sequence length="269" mass="28836">MKLTHGRTLAVRYGPRESQSAELHLPSGEGPHPVVALLHGGFWRASQDRESMRPLARDLARHGFAALNLEYRRIGEPEAGWPGTFLDAADGVSLAEQLPDLDARRVAVVGHCSGGHLALWAAAWLSGLRFGAQAGTRVVRAVVTLGAVTDLRAAERDALDLPAPLAPADGPRAAVALLGGASVAVAGRYRLGSPLDLLPLGRETAQLLVHGAADEIVPLDHALRYARRAEQVGDCVRLLRYPGMGHFDMLDPGHPAWRASLRHLHENLL</sequence>
<feature type="domain" description="BD-FAE-like" evidence="2">
    <location>
        <begin position="24"/>
        <end position="222"/>
    </location>
</feature>
<dbReference type="EMBL" id="JAGSOH010000019">
    <property type="protein sequence ID" value="MBR7826608.1"/>
    <property type="molecule type" value="Genomic_DNA"/>
</dbReference>
<dbReference type="SUPFAM" id="SSF53474">
    <property type="entry name" value="alpha/beta-Hydrolases"/>
    <property type="match status" value="1"/>
</dbReference>
<dbReference type="GO" id="GO:0016787">
    <property type="term" value="F:hydrolase activity"/>
    <property type="evidence" value="ECO:0007669"/>
    <property type="project" value="UniProtKB-KW"/>
</dbReference>
<evidence type="ECO:0000313" key="3">
    <source>
        <dbReference type="EMBL" id="MBR7826608.1"/>
    </source>
</evidence>
<dbReference type="Pfam" id="PF20434">
    <property type="entry name" value="BD-FAE"/>
    <property type="match status" value="1"/>
</dbReference>
<accession>A0A941E9X2</accession>
<dbReference type="RefSeq" id="WP_212517756.1">
    <property type="nucleotide sequence ID" value="NZ_JAGSOH010000019.1"/>
</dbReference>
<comment type="caution">
    <text evidence="3">The sequence shown here is derived from an EMBL/GenBank/DDBJ whole genome shotgun (WGS) entry which is preliminary data.</text>
</comment>
<dbReference type="Proteomes" id="UP000676325">
    <property type="component" value="Unassembled WGS sequence"/>
</dbReference>
<proteinExistence type="predicted"/>
<dbReference type="PANTHER" id="PTHR48081">
    <property type="entry name" value="AB HYDROLASE SUPERFAMILY PROTEIN C4A8.06C"/>
    <property type="match status" value="1"/>
</dbReference>
<gene>
    <name evidence="3" type="ORF">KDK95_09855</name>
</gene>
<dbReference type="InterPro" id="IPR050300">
    <property type="entry name" value="GDXG_lipolytic_enzyme"/>
</dbReference>
<dbReference type="Gene3D" id="3.40.50.1820">
    <property type="entry name" value="alpha/beta hydrolase"/>
    <property type="match status" value="1"/>
</dbReference>
<organism evidence="3 4">
    <name type="scientific">Actinospica acidithermotolerans</name>
    <dbReference type="NCBI Taxonomy" id="2828514"/>
    <lineage>
        <taxon>Bacteria</taxon>
        <taxon>Bacillati</taxon>
        <taxon>Actinomycetota</taxon>
        <taxon>Actinomycetes</taxon>
        <taxon>Catenulisporales</taxon>
        <taxon>Actinospicaceae</taxon>
        <taxon>Actinospica</taxon>
    </lineage>
</organism>
<keyword evidence="1 3" id="KW-0378">Hydrolase</keyword>
<dbReference type="InterPro" id="IPR029058">
    <property type="entry name" value="AB_hydrolase_fold"/>
</dbReference>